<feature type="domain" description="Fibronectin type III-like" evidence="4">
    <location>
        <begin position="706"/>
        <end position="776"/>
    </location>
</feature>
<name>A0ABS2FEV3_9CLOT</name>
<dbReference type="Pfam" id="PF01915">
    <property type="entry name" value="Glyco_hydro_3_C"/>
    <property type="match status" value="1"/>
</dbReference>
<protein>
    <submittedName>
        <fullName evidence="5">Glycoside hydrolase family 3 C-terminal domain-containing protein</fullName>
    </submittedName>
</protein>
<comment type="similarity">
    <text evidence="1">Belongs to the glycosyl hydrolase 3 family.</text>
</comment>
<dbReference type="InterPro" id="IPR036881">
    <property type="entry name" value="Glyco_hydro_3_C_sf"/>
</dbReference>
<evidence type="ECO:0000256" key="3">
    <source>
        <dbReference type="ARBA" id="ARBA00022801"/>
    </source>
</evidence>
<dbReference type="InterPro" id="IPR036962">
    <property type="entry name" value="Glyco_hydro_3_N_sf"/>
</dbReference>
<dbReference type="CDD" id="cd04084">
    <property type="entry name" value="CBM6_xylanase-like"/>
    <property type="match status" value="1"/>
</dbReference>
<keyword evidence="6" id="KW-1185">Reference proteome</keyword>
<sequence>MIQDIYKNSTFPLDVRVKSLISLLTLDEKISLLPTRQAAIERLNISEYSVGGEAAHGVVSNTGPSTVFPQPLGLASTFDEKLLEEIGSVIGDEARIYYDKSNRKYGLTLWAPTIDMERDPRWGRTEEAYGEDPILTGKLSSNLIKGMQGYDDFYLKLVPAPKHFYGNNNEEGRIYCSSSIDKRNKNEYYLKAFKPAFVEGKAKSMMTAYNSINGTPCILNKEVQDIVKDTWRCDGFIVCDGGDFSQTVDYHKYYKTHAETIAGALKAGIDCFTDDAELVINAAKEAISRNLITEKDIDKAISNILKIRFRLGQFDDDSLNPYANICPEKLCSKSHSELSLKACLESIVLLKNENNILPLKEDKINSIAILGPLANEIYRDWYCGTPPYKVTMLDGIKNKLINKDIKFHNGNDIVKLSVNNEHLFNNNFEICDWGFDSITLKDTYTNKYLTLEEDDNKISSSADNIWGWFVKEVFKYNDISDNNFTLRTWDNGKISFNNGLLNKNVDENSDLILNKKIIENGIKECTTLAANSDVAIVVVGNHPLINGKEEIDRTDLILPPSQEELIKSVYSVNPNTIVVMISSYPFAINWCNDNIPAILHCTHGCQELGNALTQCLFGDYNPAGRLPMTWYKSINDLPSIMNYDIINSNSTYMYYKGEPLYEFGYGLSYTNFKYSNLVISSNKISDSKEIKIDFLLENIGPFDGDEVVQLYVSLTSNRAKRPIKQLVNFKRIHLDKNECKWVTFKLNSSDLEYFDVSSNNFILESGKCSILIGSSSKNIKLKKDITIIGETLKPRNLSYLTKAEDYDSCNNIILDECSLGGTCVTTSKNNLSWLKFSDVDLKNYSNLSIEAIFNSIANIEIRIDSINGDILGSLKITTEEIKDNWNNHICKLKTLNSINDLYLVINGDCLINSLKFI</sequence>
<dbReference type="InterPro" id="IPR008979">
    <property type="entry name" value="Galactose-bd-like_sf"/>
</dbReference>
<evidence type="ECO:0000259" key="4">
    <source>
        <dbReference type="SMART" id="SM01217"/>
    </source>
</evidence>
<dbReference type="SUPFAM" id="SSF51445">
    <property type="entry name" value="(Trans)glycosidases"/>
    <property type="match status" value="1"/>
</dbReference>
<dbReference type="SUPFAM" id="SSF49785">
    <property type="entry name" value="Galactose-binding domain-like"/>
    <property type="match status" value="1"/>
</dbReference>
<dbReference type="SMART" id="SM01217">
    <property type="entry name" value="Fn3_like"/>
    <property type="match status" value="1"/>
</dbReference>
<organism evidence="5 6">
    <name type="scientific">Clostridium saudiense</name>
    <dbReference type="NCBI Taxonomy" id="1414720"/>
    <lineage>
        <taxon>Bacteria</taxon>
        <taxon>Bacillati</taxon>
        <taxon>Bacillota</taxon>
        <taxon>Clostridia</taxon>
        <taxon>Eubacteriales</taxon>
        <taxon>Clostridiaceae</taxon>
        <taxon>Clostridium</taxon>
    </lineage>
</organism>
<dbReference type="Gene3D" id="3.20.20.300">
    <property type="entry name" value="Glycoside hydrolase, family 3, N-terminal domain"/>
    <property type="match status" value="1"/>
</dbReference>
<comment type="caution">
    <text evidence="5">The sequence shown here is derived from an EMBL/GenBank/DDBJ whole genome shotgun (WGS) entry which is preliminary data.</text>
</comment>
<dbReference type="PRINTS" id="PR00133">
    <property type="entry name" value="GLHYDRLASE3"/>
</dbReference>
<dbReference type="PANTHER" id="PTHR42721">
    <property type="entry name" value="SUGAR HYDROLASE-RELATED"/>
    <property type="match status" value="1"/>
</dbReference>
<evidence type="ECO:0000313" key="6">
    <source>
        <dbReference type="Proteomes" id="UP000767334"/>
    </source>
</evidence>
<keyword evidence="2" id="KW-0732">Signal</keyword>
<proteinExistence type="inferred from homology"/>
<dbReference type="EMBL" id="JACJLL010000025">
    <property type="protein sequence ID" value="MBM6818841.1"/>
    <property type="molecule type" value="Genomic_DNA"/>
</dbReference>
<accession>A0ABS2FEV3</accession>
<dbReference type="PANTHER" id="PTHR42721:SF3">
    <property type="entry name" value="BETA-D-XYLOSIDASE 5-RELATED"/>
    <property type="match status" value="1"/>
</dbReference>
<dbReference type="InterPro" id="IPR013783">
    <property type="entry name" value="Ig-like_fold"/>
</dbReference>
<gene>
    <name evidence="5" type="ORF">H6A19_05750</name>
</gene>
<dbReference type="Proteomes" id="UP000767334">
    <property type="component" value="Unassembled WGS sequence"/>
</dbReference>
<dbReference type="Gene3D" id="2.60.120.260">
    <property type="entry name" value="Galactose-binding domain-like"/>
    <property type="match status" value="1"/>
</dbReference>
<dbReference type="GO" id="GO:0016787">
    <property type="term" value="F:hydrolase activity"/>
    <property type="evidence" value="ECO:0007669"/>
    <property type="project" value="UniProtKB-KW"/>
</dbReference>
<dbReference type="SUPFAM" id="SSF52279">
    <property type="entry name" value="Beta-D-glucan exohydrolase, C-terminal domain"/>
    <property type="match status" value="1"/>
</dbReference>
<dbReference type="Gene3D" id="2.60.120.380">
    <property type="match status" value="1"/>
</dbReference>
<dbReference type="InterPro" id="IPR002772">
    <property type="entry name" value="Glyco_hydro_3_C"/>
</dbReference>
<dbReference type="Pfam" id="PF03422">
    <property type="entry name" value="CBM_6"/>
    <property type="match status" value="1"/>
</dbReference>
<dbReference type="InterPro" id="IPR017853">
    <property type="entry name" value="GH"/>
</dbReference>
<dbReference type="InterPro" id="IPR001764">
    <property type="entry name" value="Glyco_hydro_3_N"/>
</dbReference>
<dbReference type="InterPro" id="IPR044993">
    <property type="entry name" value="BXL"/>
</dbReference>
<dbReference type="Gene3D" id="2.60.40.10">
    <property type="entry name" value="Immunoglobulins"/>
    <property type="match status" value="1"/>
</dbReference>
<reference evidence="5 6" key="1">
    <citation type="journal article" date="2021" name="Sci. Rep.">
        <title>The distribution of antibiotic resistance genes in chicken gut microbiota commensals.</title>
        <authorList>
            <person name="Juricova H."/>
            <person name="Matiasovicova J."/>
            <person name="Kubasova T."/>
            <person name="Cejkova D."/>
            <person name="Rychlik I."/>
        </authorList>
    </citation>
    <scope>NUCLEOTIDE SEQUENCE [LARGE SCALE GENOMIC DNA]</scope>
    <source>
        <strain evidence="5 6">An435</strain>
    </source>
</reference>
<dbReference type="Pfam" id="PF14310">
    <property type="entry name" value="Fn3-like"/>
    <property type="match status" value="1"/>
</dbReference>
<keyword evidence="3 5" id="KW-0378">Hydrolase</keyword>
<dbReference type="InterPro" id="IPR026891">
    <property type="entry name" value="Fn3-like"/>
</dbReference>
<evidence type="ECO:0000256" key="1">
    <source>
        <dbReference type="ARBA" id="ARBA00005336"/>
    </source>
</evidence>
<dbReference type="Pfam" id="PF00933">
    <property type="entry name" value="Glyco_hydro_3"/>
    <property type="match status" value="1"/>
</dbReference>
<evidence type="ECO:0000313" key="5">
    <source>
        <dbReference type="EMBL" id="MBM6818841.1"/>
    </source>
</evidence>
<dbReference type="Gene3D" id="3.40.50.1700">
    <property type="entry name" value="Glycoside hydrolase family 3 C-terminal domain"/>
    <property type="match status" value="1"/>
</dbReference>
<evidence type="ECO:0000256" key="2">
    <source>
        <dbReference type="ARBA" id="ARBA00022729"/>
    </source>
</evidence>
<dbReference type="RefSeq" id="WP_204572015.1">
    <property type="nucleotide sequence ID" value="NZ_JACJLL010000025.1"/>
</dbReference>
<dbReference type="InterPro" id="IPR005084">
    <property type="entry name" value="CBM6"/>
</dbReference>